<dbReference type="PANTHER" id="PTHR47199:SF2">
    <property type="entry name" value="PHOTOSYSTEM II STABILITY_ASSEMBLY FACTOR HCF136, CHLOROPLASTIC"/>
    <property type="match status" value="1"/>
</dbReference>
<dbReference type="OrthoDB" id="9813892at2"/>
<dbReference type="SUPFAM" id="SSF110296">
    <property type="entry name" value="Oligoxyloglucan reducing end-specific cellobiohydrolase"/>
    <property type="match status" value="1"/>
</dbReference>
<dbReference type="CDD" id="cd15482">
    <property type="entry name" value="Sialidase_non-viral"/>
    <property type="match status" value="1"/>
</dbReference>
<proteinExistence type="predicted"/>
<dbReference type="PROSITE" id="PS51257">
    <property type="entry name" value="PROKAR_LIPOPROTEIN"/>
    <property type="match status" value="1"/>
</dbReference>
<dbReference type="RefSeq" id="WP_068593037.1">
    <property type="nucleotide sequence ID" value="NZ_LRXL01000045.1"/>
</dbReference>
<dbReference type="Proteomes" id="UP000077013">
    <property type="component" value="Unassembled WGS sequence"/>
</dbReference>
<accession>A0A167H4I8</accession>
<protein>
    <submittedName>
        <fullName evidence="2">Oxidoreductase</fullName>
    </submittedName>
</protein>
<dbReference type="EMBL" id="LRXL01000045">
    <property type="protein sequence ID" value="OAB78208.1"/>
    <property type="molecule type" value="Genomic_DNA"/>
</dbReference>
<organism evidence="2 3">
    <name type="scientific">Cochleicola gelatinilyticus</name>
    <dbReference type="NCBI Taxonomy" id="1763537"/>
    <lineage>
        <taxon>Bacteria</taxon>
        <taxon>Pseudomonadati</taxon>
        <taxon>Bacteroidota</taxon>
        <taxon>Flavobacteriia</taxon>
        <taxon>Flavobacteriales</taxon>
        <taxon>Flavobacteriaceae</taxon>
        <taxon>Cochleicola</taxon>
    </lineage>
</organism>
<dbReference type="InterPro" id="IPR015943">
    <property type="entry name" value="WD40/YVTN_repeat-like_dom_sf"/>
</dbReference>
<comment type="caution">
    <text evidence="2">The sequence shown here is derived from an EMBL/GenBank/DDBJ whole genome shotgun (WGS) entry which is preliminary data.</text>
</comment>
<dbReference type="PANTHER" id="PTHR47199">
    <property type="entry name" value="PHOTOSYSTEM II STABILITY/ASSEMBLY FACTOR HCF136, CHLOROPLASTIC"/>
    <property type="match status" value="1"/>
</dbReference>
<gene>
    <name evidence="2" type="ORF">ULVI_12080</name>
</gene>
<dbReference type="AlphaFoldDB" id="A0A167H4I8"/>
<evidence type="ECO:0000313" key="3">
    <source>
        <dbReference type="Proteomes" id="UP000077013"/>
    </source>
</evidence>
<keyword evidence="3" id="KW-1185">Reference proteome</keyword>
<evidence type="ECO:0000313" key="2">
    <source>
        <dbReference type="EMBL" id="OAB78208.1"/>
    </source>
</evidence>
<keyword evidence="1" id="KW-0732">Signal</keyword>
<evidence type="ECO:0000256" key="1">
    <source>
        <dbReference type="SAM" id="SignalP"/>
    </source>
</evidence>
<name>A0A167H4I8_9FLAO</name>
<reference evidence="2 3" key="1">
    <citation type="submission" date="2016-02" db="EMBL/GenBank/DDBJ databases">
        <title>Ulvibacter sp. LPB0005, isolated from Thais luteostoma.</title>
        <authorList>
            <person name="Shin S.-K."/>
            <person name="Yi H."/>
        </authorList>
    </citation>
    <scope>NUCLEOTIDE SEQUENCE [LARGE SCALE GENOMIC DNA]</scope>
    <source>
        <strain evidence="2 3">LPB0005</strain>
    </source>
</reference>
<dbReference type="STRING" id="1763537.ULVI_12080"/>
<dbReference type="Gene3D" id="2.130.10.10">
    <property type="entry name" value="YVTN repeat-like/Quinoprotein amine dehydrogenase"/>
    <property type="match status" value="1"/>
</dbReference>
<sequence>MRFFSLLALILLFTSCTKRAVEFTEVTISPVFIDSLSIRAIAPLDDQRVWFAANNGKVGLIDGETPKLATIKYEDSLLHFRALAMTKDAVFALSIANPAVLYKIGFNGKEATTIEEVYVESGEKVFYDAINFWNDNEGIAMGDPTDECLSILITRNGGATWKKLSCDMLPPVVPAEAAFAASNSNIAIYKDHTWIATGGKRARVFYSSDKGATWDVYNTPIIQGEAMTGIYSIAFFDANTGVIFGGNWDKKDVNEGNKAITRDGGKTWNLISNGSGPGYRSSVKFVPGSEGYGIVAVGSPGISYSNDQGDSWLELSKEGFYAIEFVNDSVAFASGQNKISKLLFKK</sequence>
<feature type="signal peptide" evidence="1">
    <location>
        <begin position="1"/>
        <end position="20"/>
    </location>
</feature>
<feature type="chain" id="PRO_5007887342" evidence="1">
    <location>
        <begin position="21"/>
        <end position="346"/>
    </location>
</feature>